<dbReference type="InterPro" id="IPR003593">
    <property type="entry name" value="AAA+_ATPase"/>
</dbReference>
<feature type="domain" description="ABC transporter" evidence="10">
    <location>
        <begin position="204"/>
        <end position="448"/>
    </location>
</feature>
<organism evidence="11 12">
    <name type="scientific">Funneliformis geosporum</name>
    <dbReference type="NCBI Taxonomy" id="1117311"/>
    <lineage>
        <taxon>Eukaryota</taxon>
        <taxon>Fungi</taxon>
        <taxon>Fungi incertae sedis</taxon>
        <taxon>Mucoromycota</taxon>
        <taxon>Glomeromycotina</taxon>
        <taxon>Glomeromycetes</taxon>
        <taxon>Glomerales</taxon>
        <taxon>Glomeraceae</taxon>
        <taxon>Funneliformis</taxon>
    </lineage>
</organism>
<feature type="transmembrane region" description="Helical" evidence="8">
    <location>
        <begin position="825"/>
        <end position="846"/>
    </location>
</feature>
<evidence type="ECO:0000256" key="7">
    <source>
        <dbReference type="ARBA" id="ARBA00023136"/>
    </source>
</evidence>
<dbReference type="Pfam" id="PF01061">
    <property type="entry name" value="ABC2_membrane"/>
    <property type="match status" value="1"/>
</dbReference>
<feature type="transmembrane region" description="Helical" evidence="8">
    <location>
        <begin position="744"/>
        <end position="761"/>
    </location>
</feature>
<keyword evidence="5" id="KW-0067">ATP-binding</keyword>
<feature type="transmembrane region" description="Helical" evidence="8">
    <location>
        <begin position="717"/>
        <end position="737"/>
    </location>
</feature>
<dbReference type="InterPro" id="IPR003439">
    <property type="entry name" value="ABC_transporter-like_ATP-bd"/>
</dbReference>
<dbReference type="PROSITE" id="PS50893">
    <property type="entry name" value="ABC_TRANSPORTER_2"/>
    <property type="match status" value="1"/>
</dbReference>
<dbReference type="AlphaFoldDB" id="A0A9W4SDX4"/>
<evidence type="ECO:0000256" key="1">
    <source>
        <dbReference type="ARBA" id="ARBA00004141"/>
    </source>
</evidence>
<dbReference type="Proteomes" id="UP001153678">
    <property type="component" value="Unassembled WGS sequence"/>
</dbReference>
<dbReference type="FunFam" id="3.40.50.300:FF:000367">
    <property type="entry name" value="ABC transporter G family member 24"/>
    <property type="match status" value="1"/>
</dbReference>
<evidence type="ECO:0000313" key="11">
    <source>
        <dbReference type="EMBL" id="CAI2165493.1"/>
    </source>
</evidence>
<dbReference type="Pfam" id="PF00005">
    <property type="entry name" value="ABC_tran"/>
    <property type="match status" value="1"/>
</dbReference>
<keyword evidence="12" id="KW-1185">Reference proteome</keyword>
<evidence type="ECO:0000256" key="3">
    <source>
        <dbReference type="ARBA" id="ARBA00022692"/>
    </source>
</evidence>
<dbReference type="OrthoDB" id="66620at2759"/>
<dbReference type="SUPFAM" id="SSF52540">
    <property type="entry name" value="P-loop containing nucleoside triphosphate hydrolases"/>
    <property type="match status" value="1"/>
</dbReference>
<keyword evidence="9" id="KW-0732">Signal</keyword>
<dbReference type="GO" id="GO:0016887">
    <property type="term" value="F:ATP hydrolysis activity"/>
    <property type="evidence" value="ECO:0007669"/>
    <property type="project" value="InterPro"/>
</dbReference>
<feature type="transmembrane region" description="Helical" evidence="8">
    <location>
        <begin position="693"/>
        <end position="711"/>
    </location>
</feature>
<keyword evidence="4" id="KW-0547">Nucleotide-binding</keyword>
<dbReference type="SMART" id="SM00382">
    <property type="entry name" value="AAA"/>
    <property type="match status" value="1"/>
</dbReference>
<dbReference type="PANTHER" id="PTHR48041:SF91">
    <property type="entry name" value="ABC TRANSPORTER G FAMILY MEMBER 28"/>
    <property type="match status" value="1"/>
</dbReference>
<evidence type="ECO:0000256" key="5">
    <source>
        <dbReference type="ARBA" id="ARBA00022840"/>
    </source>
</evidence>
<comment type="caution">
    <text evidence="11">The sequence shown here is derived from an EMBL/GenBank/DDBJ whole genome shotgun (WGS) entry which is preliminary data.</text>
</comment>
<keyword evidence="7 8" id="KW-0472">Membrane</keyword>
<dbReference type="InterPro" id="IPR017871">
    <property type="entry name" value="ABC_transporter-like_CS"/>
</dbReference>
<reference evidence="11" key="1">
    <citation type="submission" date="2022-08" db="EMBL/GenBank/DDBJ databases">
        <authorList>
            <person name="Kallberg Y."/>
            <person name="Tangrot J."/>
            <person name="Rosling A."/>
        </authorList>
    </citation>
    <scope>NUCLEOTIDE SEQUENCE</scope>
    <source>
        <strain evidence="11">Wild A</strain>
    </source>
</reference>
<dbReference type="PANTHER" id="PTHR48041">
    <property type="entry name" value="ABC TRANSPORTER G FAMILY MEMBER 28"/>
    <property type="match status" value="1"/>
</dbReference>
<accession>A0A9W4SDX4</accession>
<protein>
    <submittedName>
        <fullName evidence="11">7690_t:CDS:1</fullName>
    </submittedName>
</protein>
<keyword evidence="3 8" id="KW-0812">Transmembrane</keyword>
<feature type="chain" id="PRO_5040952229" evidence="9">
    <location>
        <begin position="22"/>
        <end position="852"/>
    </location>
</feature>
<evidence type="ECO:0000259" key="10">
    <source>
        <dbReference type="PROSITE" id="PS50893"/>
    </source>
</evidence>
<keyword evidence="2" id="KW-0813">Transport</keyword>
<evidence type="ECO:0000256" key="2">
    <source>
        <dbReference type="ARBA" id="ARBA00022448"/>
    </source>
</evidence>
<dbReference type="Gene3D" id="3.40.50.300">
    <property type="entry name" value="P-loop containing nucleotide triphosphate hydrolases"/>
    <property type="match status" value="1"/>
</dbReference>
<feature type="signal peptide" evidence="9">
    <location>
        <begin position="1"/>
        <end position="21"/>
    </location>
</feature>
<keyword evidence="6 8" id="KW-1133">Transmembrane helix</keyword>
<evidence type="ECO:0000256" key="8">
    <source>
        <dbReference type="SAM" id="Phobius"/>
    </source>
</evidence>
<evidence type="ECO:0000256" key="4">
    <source>
        <dbReference type="ARBA" id="ARBA00022741"/>
    </source>
</evidence>
<sequence>MINFKIISIILVTLLLDFALSELIETPPNVGELQEILNPTFYITLLQNKSYPGTENREYPCHYISTPRPEDNITIAGELITWDCPAGTWQPDTLYRWLSLPAEHGKAQPVYCCPGYYCNENGSELSLCPEGHFCELGSVVPTSCHGLASCPPGSMTATRYRVAFLLMIMVGFFLILFKVKKKVYAIKIAKYKNLLNEQKLQSGMKLEPVSRTFDIEFKNLGLILPNVSGKLSKRKTCAIMGPSGAGKTTFVSLLTGKVKKTSGTIKVNGVEEPLEKYRKLIGYVPQEDIMLRELSVREILVHSAMMRLPNDMNRAAKKQKVIETISFLELGHIMDSPIGNEEKRGISGGQRKRVNIGMELVAEPSILFLDEPTSGLDSATSLEMCKLLKNIAHQQGLTVAAIIHSPSDQAFRQFDDFMLLGKGGMVIYFGERDIALNYFENLGFVCPPDESPSDFMMEIASGKVQPVNRKFSIADLSDIWDNYISGRKNPTLNLASSHIAIEVNCGKSSVKIIQKFKTILSSFLMIILQKFRDVVDYFKDIMTEFSSFLRTTFYFWERDPIRETPNVFTAFALLFKRACLQFYRNRSQFLFDTSLHLACGAFVSLSNNNLTYVGRPPRELCIVTPFAVIPFCLIATDYLQTGAVFFALGSTFSGISGNSTFGYEKVVYWRDTSSGMRSLPYFLAKVTADIPRVLNAAIMFSTSYLLFYSYQALYSEIYIITLLSYCCSWTMGYFLSIIVNKEQMALIGTGFSLAWSLVFSGKNPELTVVSTSDTYKYVRWLWKISPPRWVVEALYLKEISPRKWYEIHNEPLRFTYSFEDYEDCLINLGFIAYSWAALAFCAMKLVNRKKQK</sequence>
<evidence type="ECO:0000256" key="6">
    <source>
        <dbReference type="ARBA" id="ARBA00022989"/>
    </source>
</evidence>
<dbReference type="GO" id="GO:0140359">
    <property type="term" value="F:ABC-type transporter activity"/>
    <property type="evidence" value="ECO:0007669"/>
    <property type="project" value="InterPro"/>
</dbReference>
<dbReference type="InterPro" id="IPR027417">
    <property type="entry name" value="P-loop_NTPase"/>
</dbReference>
<comment type="subcellular location">
    <subcellularLocation>
        <location evidence="1">Membrane</location>
        <topology evidence="1">Multi-pass membrane protein</topology>
    </subcellularLocation>
</comment>
<dbReference type="GO" id="GO:0005524">
    <property type="term" value="F:ATP binding"/>
    <property type="evidence" value="ECO:0007669"/>
    <property type="project" value="UniProtKB-KW"/>
</dbReference>
<dbReference type="PROSITE" id="PS00211">
    <property type="entry name" value="ABC_TRANSPORTER_1"/>
    <property type="match status" value="1"/>
</dbReference>
<feature type="transmembrane region" description="Helical" evidence="8">
    <location>
        <begin position="160"/>
        <end position="177"/>
    </location>
</feature>
<evidence type="ECO:0000256" key="9">
    <source>
        <dbReference type="SAM" id="SignalP"/>
    </source>
</evidence>
<dbReference type="EMBL" id="CAMKVN010000228">
    <property type="protein sequence ID" value="CAI2165493.1"/>
    <property type="molecule type" value="Genomic_DNA"/>
</dbReference>
<dbReference type="InterPro" id="IPR050352">
    <property type="entry name" value="ABCG_transporters"/>
</dbReference>
<proteinExistence type="predicted"/>
<dbReference type="InterPro" id="IPR013525">
    <property type="entry name" value="ABC2_TM"/>
</dbReference>
<dbReference type="GO" id="GO:0016020">
    <property type="term" value="C:membrane"/>
    <property type="evidence" value="ECO:0007669"/>
    <property type="project" value="UniProtKB-SubCell"/>
</dbReference>
<evidence type="ECO:0000313" key="12">
    <source>
        <dbReference type="Proteomes" id="UP001153678"/>
    </source>
</evidence>
<gene>
    <name evidence="11" type="ORF">FWILDA_LOCUS2101</name>
</gene>
<name>A0A9W4SDX4_9GLOM</name>